<reference evidence="6 8" key="2">
    <citation type="submission" date="2017-03" db="EMBL/GenBank/DDBJ databases">
        <title>wgs assembly of Dolosigranulum pigrum KPL CDC strains.</title>
        <authorList>
            <person name="Brugger S.D."/>
            <person name="Pettigrew M."/>
            <person name="Kong Y."/>
            <person name="Lemon K.P."/>
        </authorList>
    </citation>
    <scope>NUCLEOTIDE SEQUENCE [LARGE SCALE GENOMIC DNA]</scope>
    <source>
        <strain evidence="6 8">KPL1931_CDC4294-98</strain>
    </source>
</reference>
<evidence type="ECO:0000256" key="3">
    <source>
        <dbReference type="ARBA" id="ARBA00022691"/>
    </source>
</evidence>
<feature type="binding site" evidence="4">
    <location>
        <position position="47"/>
    </location>
    <ligand>
        <name>S-adenosyl-L-methionine</name>
        <dbReference type="ChEBI" id="CHEBI:59789"/>
    </ligand>
</feature>
<dbReference type="PROSITE" id="PS51682">
    <property type="entry name" value="SAM_OMT_I"/>
    <property type="match status" value="1"/>
</dbReference>
<dbReference type="OrthoDB" id="9799672at2"/>
<evidence type="ECO:0000313" key="8">
    <source>
        <dbReference type="Proteomes" id="UP000249099"/>
    </source>
</evidence>
<evidence type="ECO:0000256" key="4">
    <source>
        <dbReference type="HAMAP-Rule" id="MF_02217"/>
    </source>
</evidence>
<comment type="caution">
    <text evidence="5">The sequence shown here is derived from an EMBL/GenBank/DDBJ whole genome shotgun (WGS) entry which is preliminary data.</text>
</comment>
<reference evidence="5 7" key="1">
    <citation type="submission" date="2017-01" db="EMBL/GenBank/DDBJ databases">
        <title>Complete Genome Sequence of Dolosigranulum pigrum isolated from a Patient with interstitial lung disease.</title>
        <authorList>
            <person name="Mukhopadhyay R."/>
            <person name="Joaquin J."/>
            <person name="Hogue R."/>
            <person name="Fitzgerald S."/>
            <person name="Jospin G."/>
            <person name="Eisen J.A."/>
            <person name="Chaturvedi V."/>
        </authorList>
    </citation>
    <scope>NUCLEOTIDE SEQUENCE [LARGE SCALE GENOMIC DNA]</scope>
    <source>
        <strain evidence="5 7">15S00348</strain>
    </source>
</reference>
<dbReference type="Gene3D" id="3.40.50.150">
    <property type="entry name" value="Vaccinia Virus protein VP39"/>
    <property type="match status" value="1"/>
</dbReference>
<evidence type="ECO:0000313" key="7">
    <source>
        <dbReference type="Proteomes" id="UP000190409"/>
    </source>
</evidence>
<keyword evidence="4" id="KW-0819">tRNA processing</keyword>
<dbReference type="InterPro" id="IPR002935">
    <property type="entry name" value="SAM_O-MeTrfase"/>
</dbReference>
<gene>
    <name evidence="4" type="primary">trmR</name>
    <name evidence="6" type="ORF">B8A44_08695</name>
    <name evidence="5" type="ORF">BWX42_09925</name>
</gene>
<dbReference type="SUPFAM" id="SSF53335">
    <property type="entry name" value="S-adenosyl-L-methionine-dependent methyltransferases"/>
    <property type="match status" value="1"/>
</dbReference>
<comment type="similarity">
    <text evidence="4">Belongs to the class I-like SAM-binding methyltransferase superfamily. Cation-dependent O-methyltransferase family.</text>
</comment>
<dbReference type="EC" id="2.1.1.-" evidence="4"/>
<feature type="binding site" evidence="4">
    <location>
        <position position="95"/>
    </location>
    <ligand>
        <name>S-adenosyl-L-methionine</name>
        <dbReference type="ChEBI" id="CHEBI:59789"/>
    </ligand>
</feature>
<dbReference type="Pfam" id="PF01596">
    <property type="entry name" value="Methyltransf_3"/>
    <property type="match status" value="1"/>
</dbReference>
<dbReference type="GO" id="GO:0008757">
    <property type="term" value="F:S-adenosylmethionine-dependent methyltransferase activity"/>
    <property type="evidence" value="ECO:0007669"/>
    <property type="project" value="TreeGrafter"/>
</dbReference>
<evidence type="ECO:0000313" key="5">
    <source>
        <dbReference type="EMBL" id="OOL81964.1"/>
    </source>
</evidence>
<dbReference type="EMBL" id="MUYF01000003">
    <property type="protein sequence ID" value="OOL81964.1"/>
    <property type="molecule type" value="Genomic_DNA"/>
</dbReference>
<feature type="binding site" evidence="4">
    <location>
        <position position="142"/>
    </location>
    <ligand>
        <name>S-adenosyl-L-methionine</name>
        <dbReference type="ChEBI" id="CHEBI:59789"/>
    </ligand>
</feature>
<evidence type="ECO:0000313" key="6">
    <source>
        <dbReference type="EMBL" id="RAN61829.1"/>
    </source>
</evidence>
<evidence type="ECO:0000256" key="1">
    <source>
        <dbReference type="ARBA" id="ARBA00022603"/>
    </source>
</evidence>
<dbReference type="AlphaFoldDB" id="A0A1S8KQF2"/>
<comment type="caution">
    <text evidence="4">Lacks conserved residue(s) required for the propagation of feature annotation.</text>
</comment>
<dbReference type="Proteomes" id="UP000249099">
    <property type="component" value="Unassembled WGS sequence"/>
</dbReference>
<dbReference type="InterPro" id="IPR050362">
    <property type="entry name" value="Cation-dep_OMT"/>
</dbReference>
<keyword evidence="1 4" id="KW-0489">Methyltransferase</keyword>
<dbReference type="CDD" id="cd02440">
    <property type="entry name" value="AdoMet_MTases"/>
    <property type="match status" value="1"/>
</dbReference>
<name>A0A1S8KQF2_9LACT</name>
<evidence type="ECO:0000256" key="2">
    <source>
        <dbReference type="ARBA" id="ARBA00022679"/>
    </source>
</evidence>
<dbReference type="PANTHER" id="PTHR10509">
    <property type="entry name" value="O-METHYLTRANSFERASE-RELATED"/>
    <property type="match status" value="1"/>
</dbReference>
<comment type="subunit">
    <text evidence="4">Homodimer.</text>
</comment>
<accession>A0A1S8KQF2</accession>
<dbReference type="GO" id="GO:0016300">
    <property type="term" value="F:tRNA (uridine) methyltransferase activity"/>
    <property type="evidence" value="ECO:0007669"/>
    <property type="project" value="UniProtKB-UniRule"/>
</dbReference>
<sequence>MRKLNEMMDRPVIDSAVRDYLRQEQKQLTGKLADIERFANENRVPIIPHETVTYFIWLFNLIKPKQILEIGTAIGFSAALMVEHMHEDGHVTTIDRNPDMYERAEALFAEMAIEDRVTLMKGQANEILAELPADTYDFIFMDSAKAKYYSFFPDCMRVLQQGGVLAVDDVLQGGTILDSKEDVPKYRRKIHRKLNDFLEVVLDHPALDTTLLPLGDGLLLITKKEAYDFDFMRQD</sequence>
<dbReference type="InterPro" id="IPR043675">
    <property type="entry name" value="TrmR_methyltr"/>
</dbReference>
<dbReference type="Proteomes" id="UP000190409">
    <property type="component" value="Unassembled WGS sequence"/>
</dbReference>
<dbReference type="GO" id="GO:0008171">
    <property type="term" value="F:O-methyltransferase activity"/>
    <property type="evidence" value="ECO:0007669"/>
    <property type="project" value="InterPro"/>
</dbReference>
<feature type="binding site" evidence="4">
    <location>
        <position position="77"/>
    </location>
    <ligand>
        <name>S-adenosyl-L-methionine</name>
        <dbReference type="ChEBI" id="CHEBI:59789"/>
    </ligand>
</feature>
<keyword evidence="3 4" id="KW-0949">S-adenosyl-L-methionine</keyword>
<organism evidence="5 7">
    <name type="scientific">Dolosigranulum pigrum</name>
    <dbReference type="NCBI Taxonomy" id="29394"/>
    <lineage>
        <taxon>Bacteria</taxon>
        <taxon>Bacillati</taxon>
        <taxon>Bacillota</taxon>
        <taxon>Bacilli</taxon>
        <taxon>Lactobacillales</taxon>
        <taxon>Carnobacteriaceae</taxon>
        <taxon>Dolosigranulum</taxon>
    </lineage>
</organism>
<dbReference type="HAMAP" id="MF_02217">
    <property type="entry name" value="TrmR_methyltr"/>
    <property type="match status" value="1"/>
</dbReference>
<proteinExistence type="inferred from homology"/>
<keyword evidence="2 4" id="KW-0808">Transferase</keyword>
<comment type="function">
    <text evidence="4">Catalyzes the methylation of 5-hydroxyuridine (ho5U) to form 5-methoxyuridine (mo5U) at position 34 in tRNAs.</text>
</comment>
<dbReference type="EMBL" id="NAQV01000035">
    <property type="protein sequence ID" value="RAN61829.1"/>
    <property type="molecule type" value="Genomic_DNA"/>
</dbReference>
<comment type="catalytic activity">
    <reaction evidence="4">
        <text>5-hydroxyuridine(34) in tRNA + S-adenosyl-L-methionine = 5-methoxyuridine(34) in tRNA + S-adenosyl-L-homocysteine + H(+)</text>
        <dbReference type="Rhea" id="RHEA:60524"/>
        <dbReference type="Rhea" id="RHEA-COMP:13381"/>
        <dbReference type="Rhea" id="RHEA-COMP:15591"/>
        <dbReference type="ChEBI" id="CHEBI:15378"/>
        <dbReference type="ChEBI" id="CHEBI:57856"/>
        <dbReference type="ChEBI" id="CHEBI:59789"/>
        <dbReference type="ChEBI" id="CHEBI:136877"/>
        <dbReference type="ChEBI" id="CHEBI:143860"/>
    </reaction>
</comment>
<dbReference type="PANTHER" id="PTHR10509:SF14">
    <property type="entry name" value="CAFFEOYL-COA O-METHYLTRANSFERASE 3-RELATED"/>
    <property type="match status" value="1"/>
</dbReference>
<dbReference type="InterPro" id="IPR029063">
    <property type="entry name" value="SAM-dependent_MTases_sf"/>
</dbReference>
<dbReference type="GO" id="GO:0030488">
    <property type="term" value="P:tRNA methylation"/>
    <property type="evidence" value="ECO:0007669"/>
    <property type="project" value="UniProtKB-UniRule"/>
</dbReference>
<protein>
    <recommendedName>
        <fullName evidence="4">tRNA 5-hydroxyuridine methyltransferase</fullName>
        <ecNumber evidence="4">2.1.1.-</ecNumber>
    </recommendedName>
    <alternativeName>
        <fullName evidence="4">ho5U methyltransferase</fullName>
    </alternativeName>
</protein>
<dbReference type="RefSeq" id="WP_077863329.1">
    <property type="nucleotide sequence ID" value="NZ_CALFGV010000018.1"/>
</dbReference>